<feature type="region of interest" description="Disordered" evidence="3">
    <location>
        <begin position="334"/>
        <end position="460"/>
    </location>
</feature>
<organism evidence="7 8">
    <name type="scientific">Solanum commersonii</name>
    <name type="common">Commerson's wild potato</name>
    <name type="synonym">Commerson's nightshade</name>
    <dbReference type="NCBI Taxonomy" id="4109"/>
    <lineage>
        <taxon>Eukaryota</taxon>
        <taxon>Viridiplantae</taxon>
        <taxon>Streptophyta</taxon>
        <taxon>Embryophyta</taxon>
        <taxon>Tracheophyta</taxon>
        <taxon>Spermatophyta</taxon>
        <taxon>Magnoliopsida</taxon>
        <taxon>eudicotyledons</taxon>
        <taxon>Gunneridae</taxon>
        <taxon>Pentapetalae</taxon>
        <taxon>asterids</taxon>
        <taxon>lamiids</taxon>
        <taxon>Solanales</taxon>
        <taxon>Solanaceae</taxon>
        <taxon>Solanoideae</taxon>
        <taxon>Solaneae</taxon>
        <taxon>Solanum</taxon>
    </lineage>
</organism>
<dbReference type="PROSITE" id="PS51444">
    <property type="entry name" value="FH2"/>
    <property type="match status" value="1"/>
</dbReference>
<dbReference type="PANTHER" id="PTHR23213:SF391">
    <property type="entry name" value="FORMIN-LIKE PROTEIN"/>
    <property type="match status" value="1"/>
</dbReference>
<keyword evidence="4" id="KW-1133">Transmembrane helix</keyword>
<evidence type="ECO:0000256" key="1">
    <source>
        <dbReference type="ARBA" id="ARBA00025793"/>
    </source>
</evidence>
<feature type="signal peptide" evidence="5">
    <location>
        <begin position="1"/>
        <end position="20"/>
    </location>
</feature>
<dbReference type="InterPro" id="IPR027643">
    <property type="entry name" value="Formin-like_plant"/>
</dbReference>
<dbReference type="InterPro" id="IPR042201">
    <property type="entry name" value="FH2_Formin_sf"/>
</dbReference>
<feature type="region of interest" description="Disordered" evidence="3">
    <location>
        <begin position="156"/>
        <end position="271"/>
    </location>
</feature>
<proteinExistence type="inferred from homology"/>
<gene>
    <name evidence="7" type="ORF">H5410_028378</name>
</gene>
<accession>A0A9J5Z7B7</accession>
<dbReference type="EMBL" id="JACXVP010000005">
    <property type="protein sequence ID" value="KAG5606886.1"/>
    <property type="molecule type" value="Genomic_DNA"/>
</dbReference>
<feature type="chain" id="PRO_5039945711" description="Formin-like protein" evidence="5">
    <location>
        <begin position="21"/>
        <end position="923"/>
    </location>
</feature>
<protein>
    <recommendedName>
        <fullName evidence="2">Formin-like protein</fullName>
    </recommendedName>
</protein>
<evidence type="ECO:0000313" key="8">
    <source>
        <dbReference type="Proteomes" id="UP000824120"/>
    </source>
</evidence>
<dbReference type="OrthoDB" id="1668162at2759"/>
<dbReference type="SMART" id="SM00498">
    <property type="entry name" value="FH2"/>
    <property type="match status" value="1"/>
</dbReference>
<evidence type="ECO:0000256" key="2">
    <source>
        <dbReference type="RuleBase" id="RU361260"/>
    </source>
</evidence>
<dbReference type="Proteomes" id="UP000824120">
    <property type="component" value="Chromosome 5"/>
</dbReference>
<feature type="compositionally biased region" description="Basic and acidic residues" evidence="3">
    <location>
        <begin position="888"/>
        <end position="898"/>
    </location>
</feature>
<dbReference type="GO" id="GO:0051015">
    <property type="term" value="F:actin filament binding"/>
    <property type="evidence" value="ECO:0007669"/>
    <property type="project" value="InterPro"/>
</dbReference>
<feature type="region of interest" description="Disordered" evidence="3">
    <location>
        <begin position="875"/>
        <end position="901"/>
    </location>
</feature>
<keyword evidence="4" id="KW-0472">Membrane</keyword>
<dbReference type="InterPro" id="IPR015425">
    <property type="entry name" value="FH2_Formin"/>
</dbReference>
<feature type="compositionally biased region" description="Polar residues" evidence="3">
    <location>
        <begin position="875"/>
        <end position="886"/>
    </location>
</feature>
<keyword evidence="5" id="KW-0732">Signal</keyword>
<feature type="compositionally biased region" description="Polar residues" evidence="3">
    <location>
        <begin position="356"/>
        <end position="368"/>
    </location>
</feature>
<feature type="transmembrane region" description="Helical" evidence="4">
    <location>
        <begin position="279"/>
        <end position="304"/>
    </location>
</feature>
<sequence length="923" mass="100414">MGVGRVSSVFTFIAFVCVLAANSSKGNRKLPQNCIDNGGVQHIDEHTAEQIWVHCIEPLHKNTETASFLDLSLYQAATGTYIYLKSDIPLLRKRILQKAISDLPPEVKQILLECLKRKSFPLHCSGSEAASIAWFIKYQKLFLEWSSSVPRRHLRERKLEDKSTDDVAAPNLAPSPGHGAVSPTHAPVPSSEAPMEPPAEAPTPQTRVIPPAKAPTPPTRGSPPAKTPTMQTRVNTPAKAPTPPTRVNSSKPLPVIHPPAKPKNNGTNASENNNQNRTYIIAAVSGGVAVGIALLALLLILCLIKSKKKETGPQHGKRDEKPLLNLCSGNLYADSSQKSSSIGSSTKKDFKSSSTANNLSVPANSHNSSEAEAKTDAPVNALPLPPGKSAPPPPEAPPPPPPKPPAPMPPPPPKAARPPPNPPKLGNPPKPLPLGAHRRRSSSAGEGTEPSDDPDGPKAKLKPFFWDKVLANPDHSMVWHDIKSGSFQFNEEMMESLFGYNASNAGKNDGGKATSSFEATPQYIQIIDAKKSQNLAIVLKALNVTTEQVCDALKEGNKLSPGLIQTISKLAPTTDEELKLRLYCGEISQLGPAERFLKSLVEIPFAFKRMDALLLMSSLQEEVTSIKESFETLEVACQELKNSRLFLKLLEAVLKTGNRMNNGTYRGGAQAFKLDTLLKLSDVKGTDGKTTLLNFVVQEIIRSEGLRAARKLRESESLSSLTPEDLAQDASRDSVDYHRNLGLQVVSDLSNELENVRKAALIDGENLTASVSKLGKSLVKTKGFLDTDMKSLNENSKFCNTLTNFMQNADDEIKWILEEEKRIMALVKSTGDYFHGTAGKDEGLRLFITVRDFLVMLDKSCTLLRKSTKIPANTSRKGALTVSPSQEAHPDSLPDVHQRLFPAIQERRMDDDFSSSDDESSSK</sequence>
<evidence type="ECO:0000256" key="4">
    <source>
        <dbReference type="SAM" id="Phobius"/>
    </source>
</evidence>
<feature type="compositionally biased region" description="Pro residues" evidence="3">
    <location>
        <begin position="383"/>
        <end position="432"/>
    </location>
</feature>
<dbReference type="GO" id="GO:0045010">
    <property type="term" value="P:actin nucleation"/>
    <property type="evidence" value="ECO:0007669"/>
    <property type="project" value="InterPro"/>
</dbReference>
<comment type="similarity">
    <text evidence="1">Belongs to the formin-like family. Class-I subfamily.</text>
</comment>
<feature type="domain" description="FH2" evidence="6">
    <location>
        <begin position="451"/>
        <end position="883"/>
    </location>
</feature>
<feature type="compositionally biased region" description="Low complexity" evidence="3">
    <location>
        <begin position="335"/>
        <end position="345"/>
    </location>
</feature>
<keyword evidence="4" id="KW-0812">Transmembrane</keyword>
<dbReference type="PANTHER" id="PTHR23213">
    <property type="entry name" value="FORMIN-RELATED"/>
    <property type="match status" value="1"/>
</dbReference>
<reference evidence="7 8" key="1">
    <citation type="submission" date="2020-09" db="EMBL/GenBank/DDBJ databases">
        <title>De no assembly of potato wild relative species, Solanum commersonii.</title>
        <authorList>
            <person name="Cho K."/>
        </authorList>
    </citation>
    <scope>NUCLEOTIDE SEQUENCE [LARGE SCALE GENOMIC DNA]</scope>
    <source>
        <strain evidence="7">LZ3.2</strain>
        <tissue evidence="7">Leaf</tissue>
    </source>
</reference>
<evidence type="ECO:0000256" key="5">
    <source>
        <dbReference type="SAM" id="SignalP"/>
    </source>
</evidence>
<comment type="caution">
    <text evidence="7">The sequence shown here is derived from an EMBL/GenBank/DDBJ whole genome shotgun (WGS) entry which is preliminary data.</text>
</comment>
<keyword evidence="8" id="KW-1185">Reference proteome</keyword>
<evidence type="ECO:0000313" key="7">
    <source>
        <dbReference type="EMBL" id="KAG5606886.1"/>
    </source>
</evidence>
<dbReference type="Pfam" id="PF02181">
    <property type="entry name" value="FH2"/>
    <property type="match status" value="1"/>
</dbReference>
<evidence type="ECO:0000259" key="6">
    <source>
        <dbReference type="PROSITE" id="PS51444"/>
    </source>
</evidence>
<dbReference type="Gene3D" id="1.20.58.2220">
    <property type="entry name" value="Formin, FH2 domain"/>
    <property type="match status" value="1"/>
</dbReference>
<feature type="compositionally biased region" description="Pro residues" evidence="3">
    <location>
        <begin position="212"/>
        <end position="221"/>
    </location>
</feature>
<dbReference type="AlphaFoldDB" id="A0A9J5Z7B7"/>
<dbReference type="SUPFAM" id="SSF101447">
    <property type="entry name" value="Formin homology 2 domain (FH2 domain)"/>
    <property type="match status" value="1"/>
</dbReference>
<name>A0A9J5Z7B7_SOLCO</name>
<evidence type="ECO:0000256" key="3">
    <source>
        <dbReference type="SAM" id="MobiDB-lite"/>
    </source>
</evidence>